<keyword evidence="1" id="KW-0732">Signal</keyword>
<feature type="signal peptide" evidence="1">
    <location>
        <begin position="1"/>
        <end position="24"/>
    </location>
</feature>
<gene>
    <name evidence="2" type="ORF">ACJDUG_02085</name>
</gene>
<name>A0ABW8SZB7_9CLOT</name>
<proteinExistence type="predicted"/>
<evidence type="ECO:0008006" key="4">
    <source>
        <dbReference type="Google" id="ProtNLM"/>
    </source>
</evidence>
<dbReference type="Proteomes" id="UP001623591">
    <property type="component" value="Unassembled WGS sequence"/>
</dbReference>
<keyword evidence="3" id="KW-1185">Reference proteome</keyword>
<feature type="chain" id="PRO_5046127795" description="Lipoprotein" evidence="1">
    <location>
        <begin position="25"/>
        <end position="186"/>
    </location>
</feature>
<dbReference type="PROSITE" id="PS51257">
    <property type="entry name" value="PROKAR_LIPOPROTEIN"/>
    <property type="match status" value="1"/>
</dbReference>
<comment type="caution">
    <text evidence="2">The sequence shown here is derived from an EMBL/GenBank/DDBJ whole genome shotgun (WGS) entry which is preliminary data.</text>
</comment>
<protein>
    <recommendedName>
        <fullName evidence="4">Lipoprotein</fullName>
    </recommendedName>
</protein>
<reference evidence="2 3" key="1">
    <citation type="submission" date="2024-11" db="EMBL/GenBank/DDBJ databases">
        <authorList>
            <person name="Heng Y.C."/>
            <person name="Lim A.C.H."/>
            <person name="Lee J.K.Y."/>
            <person name="Kittelmann S."/>
        </authorList>
    </citation>
    <scope>NUCLEOTIDE SEQUENCE [LARGE SCALE GENOMIC DNA]</scope>
    <source>
        <strain evidence="2 3">WILCCON 0185</strain>
    </source>
</reference>
<evidence type="ECO:0000256" key="1">
    <source>
        <dbReference type="SAM" id="SignalP"/>
    </source>
</evidence>
<dbReference type="RefSeq" id="WP_406768216.1">
    <property type="nucleotide sequence ID" value="NZ_JBJHZZ010000001.1"/>
</dbReference>
<evidence type="ECO:0000313" key="3">
    <source>
        <dbReference type="Proteomes" id="UP001623591"/>
    </source>
</evidence>
<accession>A0ABW8SZB7</accession>
<sequence>MKIRALVLSLAVVSTVFTGCAKQAAPTPAPAATTPAKTDTVTGASMATDEASFEQKIGKDGNYIVLTNKDLTFTKDLTVDGKFTKKDANGNEVVSRSLAFATTGADKKVDKRFTVTVPKLVINSENTLLEDGIVKGDIYVQAKGFKTKDTTINGNLYFATEELKNAFKADSLTKITGKVEVKAYTK</sequence>
<dbReference type="EMBL" id="JBJHZZ010000001">
    <property type="protein sequence ID" value="MFL0245764.1"/>
    <property type="molecule type" value="Genomic_DNA"/>
</dbReference>
<organism evidence="2 3">
    <name type="scientific">Candidatus Clostridium stratigraminis</name>
    <dbReference type="NCBI Taxonomy" id="3381661"/>
    <lineage>
        <taxon>Bacteria</taxon>
        <taxon>Bacillati</taxon>
        <taxon>Bacillota</taxon>
        <taxon>Clostridia</taxon>
        <taxon>Eubacteriales</taxon>
        <taxon>Clostridiaceae</taxon>
        <taxon>Clostridium</taxon>
    </lineage>
</organism>
<evidence type="ECO:0000313" key="2">
    <source>
        <dbReference type="EMBL" id="MFL0245764.1"/>
    </source>
</evidence>